<gene>
    <name evidence="2" type="ORF">NDR86_21980</name>
</gene>
<feature type="compositionally biased region" description="Basic and acidic residues" evidence="1">
    <location>
        <begin position="612"/>
        <end position="627"/>
    </location>
</feature>
<name>A0A9X2EDC7_9NOCA</name>
<feature type="region of interest" description="Disordered" evidence="1">
    <location>
        <begin position="258"/>
        <end position="291"/>
    </location>
</feature>
<evidence type="ECO:0000313" key="3">
    <source>
        <dbReference type="Proteomes" id="UP001139157"/>
    </source>
</evidence>
<proteinExistence type="predicted"/>
<dbReference type="AlphaFoldDB" id="A0A9X2EDC7"/>
<evidence type="ECO:0000256" key="1">
    <source>
        <dbReference type="SAM" id="MobiDB-lite"/>
    </source>
</evidence>
<reference evidence="2" key="1">
    <citation type="submission" date="2022-06" db="EMBL/GenBank/DDBJ databases">
        <title>Novel species in genus nocardia.</title>
        <authorList>
            <person name="Li F."/>
        </authorList>
    </citation>
    <scope>NUCLEOTIDE SEQUENCE</scope>
    <source>
        <strain evidence="2">CDC141</strain>
    </source>
</reference>
<protein>
    <submittedName>
        <fullName evidence="2">Uncharacterized protein</fullName>
    </submittedName>
</protein>
<dbReference type="RefSeq" id="WP_251914465.1">
    <property type="nucleotide sequence ID" value="NZ_JAMRXG010000009.1"/>
</dbReference>
<accession>A0A9X2EDC7</accession>
<dbReference type="EMBL" id="JAMRXG010000009">
    <property type="protein sequence ID" value="MCM6776158.1"/>
    <property type="molecule type" value="Genomic_DNA"/>
</dbReference>
<keyword evidence="3" id="KW-1185">Reference proteome</keyword>
<evidence type="ECO:0000313" key="2">
    <source>
        <dbReference type="EMBL" id="MCM6776158.1"/>
    </source>
</evidence>
<organism evidence="2 3">
    <name type="scientific">Nocardia pulmonis</name>
    <dbReference type="NCBI Taxonomy" id="2951408"/>
    <lineage>
        <taxon>Bacteria</taxon>
        <taxon>Bacillati</taxon>
        <taxon>Actinomycetota</taxon>
        <taxon>Actinomycetes</taxon>
        <taxon>Mycobacteriales</taxon>
        <taxon>Nocardiaceae</taxon>
        <taxon>Nocardia</taxon>
    </lineage>
</organism>
<comment type="caution">
    <text evidence="2">The sequence shown here is derived from an EMBL/GenBank/DDBJ whole genome shotgun (WGS) entry which is preliminary data.</text>
</comment>
<feature type="compositionally biased region" description="Low complexity" evidence="1">
    <location>
        <begin position="557"/>
        <end position="568"/>
    </location>
</feature>
<feature type="region of interest" description="Disordered" evidence="1">
    <location>
        <begin position="557"/>
        <end position="644"/>
    </location>
</feature>
<sequence length="644" mass="65595">MGADTDLARSGDVDRILDHGTPGLRYFELYLPLLQEAMPGDGPGYLELCARYDMQRGMNLTALGTVADALRRALATADAEWELQNAQARTLPSIWHGAAAAAATDLMRGLLVRVNEDRVASRTALAALDAALPALKLIIAGKANAVRAIWDRTAGTIDGKHAGQVHDIVRAAATYAADGGAARPSDGDHRIDRVAALFPGVARDALPKSCFDWVHGPFRTDVTEKVGVFERACASCHFGVEGLYKVIIDALAQVSDEPYPKAGTRGDSSRRTGHAPPARAGEQSDSLFENTGPQAGSALSGLVQQSVAGMIQQGVPDVGAAVRQGVLGGGEAVRQGVAGVAEVMQQGVQGAGQAVQQAIAGVAGAIQQGVAGGGGVGEMIQQGVMDAGAAVQQGAAGAAEVIRQSAGGAGELVQQGVSDMGEASRPGGVGSAEVIQPGAEGPTSAGAGAERQGVDGTPPSADRAGLGNSIGTLRHHLDAAAQAIQQGVGDAAERIAHLVQPGDGLRAEFEAGRGRLAVETEADGGVRLAVSEDGGETRAYSLRLGEYAIPVVAEEQTPAEPAAESSGEAHSDPPQPGVAPVEAPEPQADTDTPPAPAEPPRNIEGAPANTPDKLELTPQHEPERGNEPDPPPDIGARLAEAGPL</sequence>
<feature type="region of interest" description="Disordered" evidence="1">
    <location>
        <begin position="419"/>
        <end position="469"/>
    </location>
</feature>
<dbReference type="Proteomes" id="UP001139157">
    <property type="component" value="Unassembled WGS sequence"/>
</dbReference>